<protein>
    <submittedName>
        <fullName evidence="8">Meteorin-like protein</fullName>
    </submittedName>
</protein>
<dbReference type="PANTHER" id="PTHR28593">
    <property type="entry name" value="METEORIN-LIKE PROTEIN"/>
    <property type="match status" value="1"/>
</dbReference>
<name>A0AAJ7U4Z3_PETMA</name>
<proteinExistence type="inferred from homology"/>
<keyword evidence="3" id="KW-0964">Secreted</keyword>
<dbReference type="KEGG" id="pmrn:116952820"/>
<comment type="similarity">
    <text evidence="2">Belongs to the meteorin family.</text>
</comment>
<evidence type="ECO:0000256" key="3">
    <source>
        <dbReference type="ARBA" id="ARBA00022525"/>
    </source>
</evidence>
<comment type="subcellular location">
    <subcellularLocation>
        <location evidence="1">Secreted</location>
    </subcellularLocation>
</comment>
<dbReference type="AlphaFoldDB" id="A0AAJ7U4Z3"/>
<evidence type="ECO:0000313" key="7">
    <source>
        <dbReference type="Proteomes" id="UP001318040"/>
    </source>
</evidence>
<evidence type="ECO:0000256" key="6">
    <source>
        <dbReference type="SAM" id="SignalP"/>
    </source>
</evidence>
<gene>
    <name evidence="8" type="primary">LOC116952820</name>
</gene>
<keyword evidence="5" id="KW-1015">Disulfide bond</keyword>
<dbReference type="GO" id="GO:0005179">
    <property type="term" value="F:hormone activity"/>
    <property type="evidence" value="ECO:0007669"/>
    <property type="project" value="TreeGrafter"/>
</dbReference>
<dbReference type="GeneID" id="116952820"/>
<keyword evidence="4 6" id="KW-0732">Signal</keyword>
<feature type="chain" id="PRO_5042543205" evidence="6">
    <location>
        <begin position="28"/>
        <end position="326"/>
    </location>
</feature>
<reference evidence="8" key="1">
    <citation type="submission" date="2025-08" db="UniProtKB">
        <authorList>
            <consortium name="RefSeq"/>
        </authorList>
    </citation>
    <scope>IDENTIFICATION</scope>
    <source>
        <tissue evidence="8">Sperm</tissue>
    </source>
</reference>
<dbReference type="InterPro" id="IPR051998">
    <property type="entry name" value="Meteorin-like"/>
</dbReference>
<evidence type="ECO:0000256" key="4">
    <source>
        <dbReference type="ARBA" id="ARBA00022729"/>
    </source>
</evidence>
<dbReference type="RefSeq" id="XP_032828393.1">
    <property type="nucleotide sequence ID" value="XM_032972502.1"/>
</dbReference>
<organism evidence="7 8">
    <name type="scientific">Petromyzon marinus</name>
    <name type="common">Sea lamprey</name>
    <dbReference type="NCBI Taxonomy" id="7757"/>
    <lineage>
        <taxon>Eukaryota</taxon>
        <taxon>Metazoa</taxon>
        <taxon>Chordata</taxon>
        <taxon>Craniata</taxon>
        <taxon>Vertebrata</taxon>
        <taxon>Cyclostomata</taxon>
        <taxon>Hyperoartia</taxon>
        <taxon>Petromyzontiformes</taxon>
        <taxon>Petromyzontidae</taxon>
        <taxon>Petromyzon</taxon>
    </lineage>
</organism>
<sequence>MELQLMMLLQLMLLLLMLLLCAATGSAEYSADQCSWRGSGLTHEPGSRSVEQLYLRCSEGSIEWLYPSGALRLVLKPNVPPAFPGAAAAVACIKPSEGFHGASVYADRDGALQLVMSERDARADRTYCLRAAPGRPLAIFVQATPQTDISRKVAAFRYELRVGVGDGGGDGGGGGGGASDLQSFIRSRVACRPCNDTELLMAVCTSDLVVKGFIKSVTHDRAHGESRVEVSALHVLRQKDQVFSPVRGGGGGGGGDGGTGRTGRAMGTLRTPLRCGVRPGDGAFLFTGSLHFGEAWLGCAPRYRDFRRVYRAAHAARRHMCEVDVD</sequence>
<evidence type="ECO:0000313" key="8">
    <source>
        <dbReference type="RefSeq" id="XP_032828393.1"/>
    </source>
</evidence>
<accession>A0AAJ7U4Z3</accession>
<feature type="signal peptide" evidence="6">
    <location>
        <begin position="1"/>
        <end position="27"/>
    </location>
</feature>
<dbReference type="Proteomes" id="UP001318040">
    <property type="component" value="Chromosome 3"/>
</dbReference>
<dbReference type="GO" id="GO:0005615">
    <property type="term" value="C:extracellular space"/>
    <property type="evidence" value="ECO:0007669"/>
    <property type="project" value="TreeGrafter"/>
</dbReference>
<keyword evidence="7" id="KW-1185">Reference proteome</keyword>
<dbReference type="PANTHER" id="PTHR28593:SF3">
    <property type="entry name" value="METEORIN-LIKE PROTEIN"/>
    <property type="match status" value="1"/>
</dbReference>
<evidence type="ECO:0000256" key="5">
    <source>
        <dbReference type="ARBA" id="ARBA00023157"/>
    </source>
</evidence>
<evidence type="ECO:0000256" key="1">
    <source>
        <dbReference type="ARBA" id="ARBA00004613"/>
    </source>
</evidence>
<evidence type="ECO:0000256" key="2">
    <source>
        <dbReference type="ARBA" id="ARBA00005669"/>
    </source>
</evidence>